<feature type="compositionally biased region" description="Basic and acidic residues" evidence="1">
    <location>
        <begin position="16"/>
        <end position="25"/>
    </location>
</feature>
<feature type="compositionally biased region" description="Pro residues" evidence="1">
    <location>
        <begin position="232"/>
        <end position="245"/>
    </location>
</feature>
<evidence type="ECO:0000313" key="2">
    <source>
        <dbReference type="Proteomes" id="UP000095283"/>
    </source>
</evidence>
<name>A0A1I7WD18_HETBA</name>
<protein>
    <submittedName>
        <fullName evidence="3">Protein phosphatase methylesterase-1</fullName>
    </submittedName>
</protein>
<dbReference type="AlphaFoldDB" id="A0A1I7WD18"/>
<proteinExistence type="predicted"/>
<reference evidence="3" key="1">
    <citation type="submission" date="2016-11" db="UniProtKB">
        <authorList>
            <consortium name="WormBaseParasite"/>
        </authorList>
    </citation>
    <scope>IDENTIFICATION</scope>
</reference>
<evidence type="ECO:0000256" key="1">
    <source>
        <dbReference type="SAM" id="MobiDB-lite"/>
    </source>
</evidence>
<accession>A0A1I7WD18</accession>
<feature type="region of interest" description="Disordered" evidence="1">
    <location>
        <begin position="231"/>
        <end position="257"/>
    </location>
</feature>
<feature type="region of interest" description="Disordered" evidence="1">
    <location>
        <begin position="1"/>
        <end position="25"/>
    </location>
</feature>
<keyword evidence="2" id="KW-1185">Reference proteome</keyword>
<dbReference type="WBParaSite" id="Hba_02633">
    <property type="protein sequence ID" value="Hba_02633"/>
    <property type="gene ID" value="Hba_02633"/>
</dbReference>
<organism evidence="2 3">
    <name type="scientific">Heterorhabditis bacteriophora</name>
    <name type="common">Entomopathogenic nematode worm</name>
    <dbReference type="NCBI Taxonomy" id="37862"/>
    <lineage>
        <taxon>Eukaryota</taxon>
        <taxon>Metazoa</taxon>
        <taxon>Ecdysozoa</taxon>
        <taxon>Nematoda</taxon>
        <taxon>Chromadorea</taxon>
        <taxon>Rhabditida</taxon>
        <taxon>Rhabditina</taxon>
        <taxon>Rhabditomorpha</taxon>
        <taxon>Strongyloidea</taxon>
        <taxon>Heterorhabditidae</taxon>
        <taxon>Heterorhabditis</taxon>
    </lineage>
</organism>
<sequence>MDGERQPSSSLSSSGADKKKLTDKDKRRSLLWHGFDRFSRKLRREPPRSTGGSPVATRHQPVHRTNFKKILFELLTSRQYQFDFGLKTWQPHLAWTKTLQRLLMPRIIMVRARHSLSAGGVLRPLLSKYAIEYNTVTVVFCGTLDSIRNSVSIGNIGPRTLTVMSQAQYNDRLHGGKKDLPMPRDPIASSPNLAAEHNLQFHQHGDVSYCELPSEADRLKHAQKARECYTQPVPPTVPVSKPPVSPRTSNGDTPRTPAIFSTKVCSEGEEAVSNERGWQAAAYLITLIRTI</sequence>
<dbReference type="Proteomes" id="UP000095283">
    <property type="component" value="Unplaced"/>
</dbReference>
<evidence type="ECO:0000313" key="3">
    <source>
        <dbReference type="WBParaSite" id="Hba_02633"/>
    </source>
</evidence>